<comment type="caution">
    <text evidence="1">The sequence shown here is derived from an EMBL/GenBank/DDBJ whole genome shotgun (WGS) entry which is preliminary data.</text>
</comment>
<organism evidence="1 2">
    <name type="scientific">Staphylococcus epidermidis</name>
    <dbReference type="NCBI Taxonomy" id="1282"/>
    <lineage>
        <taxon>Bacteria</taxon>
        <taxon>Bacillati</taxon>
        <taxon>Bacillota</taxon>
        <taxon>Bacilli</taxon>
        <taxon>Bacillales</taxon>
        <taxon>Staphylococcaceae</taxon>
        <taxon>Staphylococcus</taxon>
    </lineage>
</organism>
<feature type="non-terminal residue" evidence="1">
    <location>
        <position position="1"/>
    </location>
</feature>
<accession>A0AAE5V5S1</accession>
<evidence type="ECO:0000313" key="1">
    <source>
        <dbReference type="EMBL" id="PIH08867.1"/>
    </source>
</evidence>
<sequence>KRYGQGKPNRLYILYPLTELELRQLESTRELGEGINGEEELLYN</sequence>
<dbReference type="Proteomes" id="UP000228502">
    <property type="component" value="Unassembled WGS sequence"/>
</dbReference>
<dbReference type="AlphaFoldDB" id="A0AAE5V5S1"/>
<proteinExistence type="predicted"/>
<protein>
    <submittedName>
        <fullName evidence="1">Uncharacterized protein</fullName>
    </submittedName>
</protein>
<name>A0AAE5V5S1_STAEP</name>
<evidence type="ECO:0000313" key="2">
    <source>
        <dbReference type="Proteomes" id="UP000228502"/>
    </source>
</evidence>
<gene>
    <name evidence="1" type="ORF">CTJ08_14185</name>
</gene>
<dbReference type="EMBL" id="PEJG01000190">
    <property type="protein sequence ID" value="PIH08867.1"/>
    <property type="molecule type" value="Genomic_DNA"/>
</dbReference>
<reference evidence="1 2" key="1">
    <citation type="submission" date="2017-10" db="EMBL/GenBank/DDBJ databases">
        <title>genome sequences of Staph epi in chlorhexidine trial.</title>
        <authorList>
            <person name="Greninger A.L."/>
            <person name="Addetia A."/>
            <person name="Qin X."/>
            <person name="Zerr D."/>
        </authorList>
    </citation>
    <scope>NUCLEOTIDE SEQUENCE [LARGE SCALE GENOMIC DNA]</scope>
    <source>
        <strain evidence="1 2">SCH-17</strain>
    </source>
</reference>